<evidence type="ECO:0000313" key="2">
    <source>
        <dbReference type="EMBL" id="ABV30853.1"/>
    </source>
</evidence>
<evidence type="ECO:0000259" key="1">
    <source>
        <dbReference type="Pfam" id="PF00931"/>
    </source>
</evidence>
<proteinExistence type="predicted"/>
<dbReference type="Gene3D" id="3.40.50.300">
    <property type="entry name" value="P-loop containing nucleotide triphosphate hydrolases"/>
    <property type="match status" value="1"/>
</dbReference>
<dbReference type="SUPFAM" id="SSF52540">
    <property type="entry name" value="P-loop containing nucleoside triphosphate hydrolases"/>
    <property type="match status" value="1"/>
</dbReference>
<dbReference type="PANTHER" id="PTHR11017:SF573">
    <property type="entry name" value="ADP-RIBOSYL CYCLASE_CYCLIC ADP-RIBOSE HYDROLASE"/>
    <property type="match status" value="1"/>
</dbReference>
<dbReference type="GO" id="GO:0043531">
    <property type="term" value="F:ADP binding"/>
    <property type="evidence" value="ECO:0007669"/>
    <property type="project" value="InterPro"/>
</dbReference>
<dbReference type="Gene3D" id="1.10.8.430">
    <property type="entry name" value="Helical domain of apoptotic protease-activating factors"/>
    <property type="match status" value="1"/>
</dbReference>
<protein>
    <submittedName>
        <fullName evidence="2">NBS-containing resistance-like protein</fullName>
    </submittedName>
</protein>
<dbReference type="GO" id="GO:0006952">
    <property type="term" value="P:defense response"/>
    <property type="evidence" value="ECO:0007669"/>
    <property type="project" value="InterPro"/>
</dbReference>
<dbReference type="EMBL" id="EF653084">
    <property type="protein sequence ID" value="ABV30853.1"/>
    <property type="molecule type" value="Genomic_DNA"/>
</dbReference>
<dbReference type="InterPro" id="IPR042197">
    <property type="entry name" value="Apaf_helical"/>
</dbReference>
<reference evidence="2" key="1">
    <citation type="submission" date="2007-06" db="EMBL/GenBank/DDBJ databases">
        <authorList>
            <person name="Pilotti M."/>
            <person name="Brunetti A."/>
            <person name="Lumia V."/>
            <person name="Tizzani L."/>
            <person name="Gervasi F."/>
        </authorList>
    </citation>
    <scope>NUCLEOTIDE SEQUENCE</scope>
    <source>
        <strain evidence="2">F4M3.8</strain>
    </source>
</reference>
<dbReference type="InterPro" id="IPR027417">
    <property type="entry name" value="P-loop_NTPase"/>
</dbReference>
<dbReference type="AlphaFoldDB" id="A8BNJ7"/>
<organism evidence="2">
    <name type="scientific">Platanus acerifolia</name>
    <name type="common">London plane tree</name>
    <dbReference type="NCBI Taxonomy" id="140101"/>
    <lineage>
        <taxon>Eukaryota</taxon>
        <taxon>Viridiplantae</taxon>
        <taxon>Streptophyta</taxon>
        <taxon>Embryophyta</taxon>
        <taxon>Tracheophyta</taxon>
        <taxon>Spermatophyta</taxon>
        <taxon>Magnoliopsida</taxon>
        <taxon>Proteales</taxon>
        <taxon>Platanaceae</taxon>
        <taxon>Platanus</taxon>
    </lineage>
</organism>
<dbReference type="InterPro" id="IPR002182">
    <property type="entry name" value="NB-ARC"/>
</dbReference>
<feature type="non-terminal residue" evidence="2">
    <location>
        <position position="1"/>
    </location>
</feature>
<feature type="domain" description="NB-ARC" evidence="1">
    <location>
        <begin position="1"/>
        <end position="138"/>
    </location>
</feature>
<feature type="non-terminal residue" evidence="2">
    <location>
        <position position="210"/>
    </location>
</feature>
<dbReference type="PRINTS" id="PR00364">
    <property type="entry name" value="DISEASERSIST"/>
</dbReference>
<accession>A8BNJ7</accession>
<dbReference type="Pfam" id="PF00931">
    <property type="entry name" value="NB-ARC"/>
    <property type="match status" value="1"/>
</dbReference>
<sequence>TTIAKAVYNVNIDKFEGGSFLADVRKHSQEPKLIQEQLLCDILREKKIKIGHCDEGINMIQKILRGKRVLVVLDDIDELGQLEALARMHDWFGLGSRIIITTRNEHLLNIHKVNVIYKVPILDYNESRQLFSWHAFEQCSPKEGYEELSAKVIDNVGMLPLALKVLGSFLCDKSSSTWEKSLKKLRSSSNEILKNLRISFEGLYSNEDKD</sequence>
<dbReference type="InterPro" id="IPR044974">
    <property type="entry name" value="Disease_R_plants"/>
</dbReference>
<name>A8BNJ7_PLAAC</name>
<dbReference type="PANTHER" id="PTHR11017">
    <property type="entry name" value="LEUCINE-RICH REPEAT-CONTAINING PROTEIN"/>
    <property type="match status" value="1"/>
</dbReference>